<comment type="caution">
    <text evidence="6">The sequence shown here is derived from an EMBL/GenBank/DDBJ whole genome shotgun (WGS) entry which is preliminary data.</text>
</comment>
<accession>A0A5C4SZ20</accession>
<protein>
    <submittedName>
        <fullName evidence="6">FAD-dependent oxidoreductase</fullName>
    </submittedName>
</protein>
<evidence type="ECO:0000256" key="5">
    <source>
        <dbReference type="ARBA" id="ARBA00023014"/>
    </source>
</evidence>
<dbReference type="PANTHER" id="PTHR43498">
    <property type="entry name" value="FERREDOXIN:COB-COM HETERODISULFIDE REDUCTASE SUBUNIT A"/>
    <property type="match status" value="1"/>
</dbReference>
<keyword evidence="1" id="KW-0004">4Fe-4S</keyword>
<dbReference type="AlphaFoldDB" id="A0A5C4SZ20"/>
<dbReference type="EMBL" id="VDCQ01000072">
    <property type="protein sequence ID" value="TNJ61610.1"/>
    <property type="molecule type" value="Genomic_DNA"/>
</dbReference>
<evidence type="ECO:0000256" key="1">
    <source>
        <dbReference type="ARBA" id="ARBA00022485"/>
    </source>
</evidence>
<name>A0A5C4SZ20_9BACL</name>
<dbReference type="GO" id="GO:0051539">
    <property type="term" value="F:4 iron, 4 sulfur cluster binding"/>
    <property type="evidence" value="ECO:0007669"/>
    <property type="project" value="UniProtKB-KW"/>
</dbReference>
<keyword evidence="4" id="KW-0408">Iron</keyword>
<evidence type="ECO:0000313" key="6">
    <source>
        <dbReference type="EMBL" id="TNJ61610.1"/>
    </source>
</evidence>
<dbReference type="InterPro" id="IPR036188">
    <property type="entry name" value="FAD/NAD-bd_sf"/>
</dbReference>
<dbReference type="OrthoDB" id="2493700at2"/>
<dbReference type="Proteomes" id="UP000307943">
    <property type="component" value="Unassembled WGS sequence"/>
</dbReference>
<dbReference type="Gene3D" id="1.25.10.10">
    <property type="entry name" value="Leucine-rich Repeat Variant"/>
    <property type="match status" value="1"/>
</dbReference>
<organism evidence="6 7">
    <name type="scientific">Paenibacillus hemerocallicola</name>
    <dbReference type="NCBI Taxonomy" id="1172614"/>
    <lineage>
        <taxon>Bacteria</taxon>
        <taxon>Bacillati</taxon>
        <taxon>Bacillota</taxon>
        <taxon>Bacilli</taxon>
        <taxon>Bacillales</taxon>
        <taxon>Paenibacillaceae</taxon>
        <taxon>Paenibacillus</taxon>
    </lineage>
</organism>
<keyword evidence="5" id="KW-0411">Iron-sulfur</keyword>
<gene>
    <name evidence="6" type="ORF">FE784_33945</name>
</gene>
<reference evidence="6 7" key="1">
    <citation type="submission" date="2019-05" db="EMBL/GenBank/DDBJ databases">
        <title>We sequenced the genome of Paenibacillus hemerocallicola KCTC 33185 for further insight into its adaptation and study the phylogeny of Paenibacillus.</title>
        <authorList>
            <person name="Narsing Rao M.P."/>
        </authorList>
    </citation>
    <scope>NUCLEOTIDE SEQUENCE [LARGE SCALE GENOMIC DNA]</scope>
    <source>
        <strain evidence="6 7">KCTC 33185</strain>
    </source>
</reference>
<dbReference type="Pfam" id="PF12831">
    <property type="entry name" value="FAD_oxidored"/>
    <property type="match status" value="2"/>
</dbReference>
<dbReference type="GO" id="GO:0016491">
    <property type="term" value="F:oxidoreductase activity"/>
    <property type="evidence" value="ECO:0007669"/>
    <property type="project" value="UniProtKB-KW"/>
</dbReference>
<dbReference type="Gene3D" id="3.50.50.60">
    <property type="entry name" value="FAD/NAD(P)-binding domain"/>
    <property type="match status" value="1"/>
</dbReference>
<dbReference type="GO" id="GO:0046872">
    <property type="term" value="F:metal ion binding"/>
    <property type="evidence" value="ECO:0007669"/>
    <property type="project" value="UniProtKB-KW"/>
</dbReference>
<evidence type="ECO:0000256" key="2">
    <source>
        <dbReference type="ARBA" id="ARBA00022723"/>
    </source>
</evidence>
<evidence type="ECO:0000256" key="4">
    <source>
        <dbReference type="ARBA" id="ARBA00023004"/>
    </source>
</evidence>
<dbReference type="InterPro" id="IPR011989">
    <property type="entry name" value="ARM-like"/>
</dbReference>
<keyword evidence="3" id="KW-0560">Oxidoreductase</keyword>
<dbReference type="InterPro" id="IPR039650">
    <property type="entry name" value="HdrA-like"/>
</dbReference>
<keyword evidence="7" id="KW-1185">Reference proteome</keyword>
<evidence type="ECO:0000313" key="7">
    <source>
        <dbReference type="Proteomes" id="UP000307943"/>
    </source>
</evidence>
<keyword evidence="2" id="KW-0479">Metal-binding</keyword>
<sequence>MQTMTCPRRETSCTGIGRDAEKRSALGRWASWPTPWKFVRQRDRMPSANVAYGCRLAPTTMPYSRLKRALHSERRESGMKLSQRIHNRVEQREVGQPAFARQYDVIVAGLGTAGSIAAIAAARRGLTVLGIESLTCMGGAGTAGGIFSYYFGLRGGLHEEFDEEIAKLESDGYPKRGKSSGDLKKLVLERHALDAGMDIRYESTVVGVYVEGNTVKGLRWISPEGQQEAGAKIVIDCTGNAEVCAMAGCGIRRGRESDGRSQPFSNALEMVNGNRIATFYTDSGYVDPTDGGDVSRAIIESALLPTHLKDKYEDHSRIVRVAPLLGIREGRFIEGEEQVTLEAILTDSTSDRPLFYAYSNLDNHSKDIAFESTNQQDWIVGAGLWGLNFSVPIPLGALIPKGYDGLLAAGRCLAIDHDISGCIRMKREMHKTGEAAAAAAALSIELGVPLREVPYEPLAAELKKTGCLNEQGYVRFRDTSLPKETWAISERDASSIWMTDPSAIREGLSGMKPGIAIWSAKRLAERLNNQLREWMTETWEEHLPKNCAFALALQGDEAAMPVLREIVQSRDPFVPKTSRKYNQVRGYAAIYLLGTLGDAEIVPELLAIMRDRESFVNSSTDAEFINTDDDYYFQYFTFSLMALYRIGEKHDRLRRDIAEGIESIVGQPGFALAVTLKGNTELLHEMTGTVRGIIAKTIAPWFDKTGARA</sequence>
<evidence type="ECO:0000256" key="3">
    <source>
        <dbReference type="ARBA" id="ARBA00023002"/>
    </source>
</evidence>
<dbReference type="SUPFAM" id="SSF51905">
    <property type="entry name" value="FAD/NAD(P)-binding domain"/>
    <property type="match status" value="1"/>
</dbReference>
<proteinExistence type="predicted"/>
<dbReference type="PANTHER" id="PTHR43498:SF1">
    <property type="entry name" value="COB--COM HETERODISULFIDE REDUCTASE IRON-SULFUR SUBUNIT A"/>
    <property type="match status" value="1"/>
</dbReference>